<name>A0A8S5R1R8_9CAUD</name>
<proteinExistence type="predicted"/>
<accession>A0A8S5R1R8</accession>
<organism evidence="1">
    <name type="scientific">Siphoviridae sp. ct6d71</name>
    <dbReference type="NCBI Taxonomy" id="2826298"/>
    <lineage>
        <taxon>Viruses</taxon>
        <taxon>Duplodnaviria</taxon>
        <taxon>Heunggongvirae</taxon>
        <taxon>Uroviricota</taxon>
        <taxon>Caudoviricetes</taxon>
    </lineage>
</organism>
<protein>
    <submittedName>
        <fullName evidence="1">Uncharacterized protein</fullName>
    </submittedName>
</protein>
<evidence type="ECO:0000313" key="1">
    <source>
        <dbReference type="EMBL" id="DAE25447.1"/>
    </source>
</evidence>
<reference evidence="1" key="1">
    <citation type="journal article" date="2021" name="Proc. Natl. Acad. Sci. U.S.A.">
        <title>A Catalog of Tens of Thousands of Viruses from Human Metagenomes Reveals Hidden Associations with Chronic Diseases.</title>
        <authorList>
            <person name="Tisza M.J."/>
            <person name="Buck C.B."/>
        </authorList>
    </citation>
    <scope>NUCLEOTIDE SEQUENCE</scope>
    <source>
        <strain evidence="1">Ct6d71</strain>
    </source>
</reference>
<sequence length="90" mass="10899">MANSCIYIYRNYDDDGLVPEYLDVREYCGTALWRWCTYVYDATAFNNFNEARKYIKKYIEEFGNTEYSFAFMEPVTVMKNYYSHEILEEV</sequence>
<dbReference type="EMBL" id="BK015797">
    <property type="protein sequence ID" value="DAE25447.1"/>
    <property type="molecule type" value="Genomic_DNA"/>
</dbReference>